<dbReference type="AlphaFoldDB" id="A0A7J9IWB3"/>
<dbReference type="Proteomes" id="UP000593575">
    <property type="component" value="Unassembled WGS sequence"/>
</dbReference>
<reference evidence="3 4" key="1">
    <citation type="journal article" date="2019" name="Genome Biol. Evol.">
        <title>Insights into the evolution of the New World diploid cottons (Gossypium, subgenus Houzingenia) based on genome sequencing.</title>
        <authorList>
            <person name="Grover C.E."/>
            <person name="Arick M.A. 2nd"/>
            <person name="Thrash A."/>
            <person name="Conover J.L."/>
            <person name="Sanders W.S."/>
            <person name="Peterson D.G."/>
            <person name="Frelichowski J.E."/>
            <person name="Scheffler J.A."/>
            <person name="Scheffler B.E."/>
            <person name="Wendel J.F."/>
        </authorList>
    </citation>
    <scope>NUCLEOTIDE SEQUENCE [LARGE SCALE GENOMIC DNA]</scope>
    <source>
        <strain evidence="3">6</strain>
        <tissue evidence="3">Leaf</tissue>
    </source>
</reference>
<feature type="domain" description="DUF7745" evidence="2">
    <location>
        <begin position="1"/>
        <end position="117"/>
    </location>
</feature>
<dbReference type="PANTHER" id="PTHR48200:SF1">
    <property type="entry name" value="AMINOTRANSFERASE-LIKE PLANT MOBILE DOMAIN-CONTAINING PROTEIN"/>
    <property type="match status" value="1"/>
</dbReference>
<gene>
    <name evidence="3" type="ORF">Goarm_011281</name>
</gene>
<evidence type="ECO:0000259" key="2">
    <source>
        <dbReference type="Pfam" id="PF24924"/>
    </source>
</evidence>
<evidence type="ECO:0000313" key="4">
    <source>
        <dbReference type="Proteomes" id="UP000593575"/>
    </source>
</evidence>
<organism evidence="3 4">
    <name type="scientific">Gossypium armourianum</name>
    <dbReference type="NCBI Taxonomy" id="34283"/>
    <lineage>
        <taxon>Eukaryota</taxon>
        <taxon>Viridiplantae</taxon>
        <taxon>Streptophyta</taxon>
        <taxon>Embryophyta</taxon>
        <taxon>Tracheophyta</taxon>
        <taxon>Spermatophyta</taxon>
        <taxon>Magnoliopsida</taxon>
        <taxon>eudicotyledons</taxon>
        <taxon>Gunneridae</taxon>
        <taxon>Pentapetalae</taxon>
        <taxon>rosids</taxon>
        <taxon>malvids</taxon>
        <taxon>Malvales</taxon>
        <taxon>Malvaceae</taxon>
        <taxon>Malvoideae</taxon>
        <taxon>Gossypium</taxon>
    </lineage>
</organism>
<protein>
    <recommendedName>
        <fullName evidence="2">DUF7745 domain-containing protein</fullName>
    </recommendedName>
</protein>
<feature type="transmembrane region" description="Helical" evidence="1">
    <location>
        <begin position="93"/>
        <end position="115"/>
    </location>
</feature>
<keyword evidence="1" id="KW-0812">Transmembrane</keyword>
<name>A0A7J9IWB3_9ROSI</name>
<sequence>MVRFQDPTYKCFTFNEVDMVLTIEEYSTILHYDFRDLLRIYCKQNVDFWGPLANLIGLPIDSVKARLKDKDGPCISWSDIRDSMGKASGDRHLALFAFFIYRLVVFPKALGYVSVECFMFDPSTRLIKEFLESEWPPNQSIVDTHRVRWSFVVSLNWDIRSCQLFLVDGSEPIWGKRKVPDDIVRLTEKMHDLEMCLRGRDKEVRRQREQHQGYVKETEEEIMRQQQQH</sequence>
<accession>A0A7J9IWB3</accession>
<dbReference type="PANTHER" id="PTHR48200">
    <property type="entry name" value="PROTEIN, PUTATIVE-RELATED"/>
    <property type="match status" value="1"/>
</dbReference>
<keyword evidence="1" id="KW-0472">Membrane</keyword>
<feature type="non-terminal residue" evidence="3">
    <location>
        <position position="229"/>
    </location>
</feature>
<dbReference type="Pfam" id="PF24924">
    <property type="entry name" value="DUF7745"/>
    <property type="match status" value="1"/>
</dbReference>
<proteinExistence type="predicted"/>
<dbReference type="InterPro" id="IPR056647">
    <property type="entry name" value="DUF7745"/>
</dbReference>
<evidence type="ECO:0000256" key="1">
    <source>
        <dbReference type="SAM" id="Phobius"/>
    </source>
</evidence>
<evidence type="ECO:0000313" key="3">
    <source>
        <dbReference type="EMBL" id="MBA0826431.1"/>
    </source>
</evidence>
<dbReference type="EMBL" id="JABFAE010000004">
    <property type="protein sequence ID" value="MBA0826431.1"/>
    <property type="molecule type" value="Genomic_DNA"/>
</dbReference>
<comment type="caution">
    <text evidence="3">The sequence shown here is derived from an EMBL/GenBank/DDBJ whole genome shotgun (WGS) entry which is preliminary data.</text>
</comment>
<keyword evidence="4" id="KW-1185">Reference proteome</keyword>
<keyword evidence="1" id="KW-1133">Transmembrane helix</keyword>